<dbReference type="WBParaSite" id="ACAC_0000343801-mRNA-1">
    <property type="protein sequence ID" value="ACAC_0000343801-mRNA-1"/>
    <property type="gene ID" value="ACAC_0000343801"/>
</dbReference>
<dbReference type="AlphaFoldDB" id="A0A0K0D065"/>
<dbReference type="Pfam" id="PF00635">
    <property type="entry name" value="Motile_Sperm"/>
    <property type="match status" value="1"/>
</dbReference>
<dbReference type="PANTHER" id="PTHR22947">
    <property type="entry name" value="MAJOR SPERM PROTEIN"/>
    <property type="match status" value="1"/>
</dbReference>
<keyword evidence="2" id="KW-1185">Reference proteome</keyword>
<dbReference type="STRING" id="6313.A0A0K0D065"/>
<dbReference type="PANTHER" id="PTHR22947:SF7">
    <property type="entry name" value="MSP DOMAIN-CONTAINING PROTEIN-RELATED"/>
    <property type="match status" value="1"/>
</dbReference>
<dbReference type="InterPro" id="IPR000535">
    <property type="entry name" value="MSP_dom"/>
</dbReference>
<protein>
    <submittedName>
        <fullName evidence="3">MSP domain-containing protein</fullName>
    </submittedName>
</protein>
<dbReference type="InterPro" id="IPR013783">
    <property type="entry name" value="Ig-like_fold"/>
</dbReference>
<dbReference type="SUPFAM" id="SSF49354">
    <property type="entry name" value="PapD-like"/>
    <property type="match status" value="1"/>
</dbReference>
<dbReference type="InterPro" id="IPR051774">
    <property type="entry name" value="Sperm-specific_class_P"/>
</dbReference>
<dbReference type="Gene3D" id="2.60.40.10">
    <property type="entry name" value="Immunoglobulins"/>
    <property type="match status" value="1"/>
</dbReference>
<dbReference type="PROSITE" id="PS50202">
    <property type="entry name" value="MSP"/>
    <property type="match status" value="1"/>
</dbReference>
<evidence type="ECO:0000313" key="3">
    <source>
        <dbReference type="WBParaSite" id="ACAC_0000343801-mRNA-1"/>
    </source>
</evidence>
<proteinExistence type="predicted"/>
<feature type="domain" description="MSP" evidence="1">
    <location>
        <begin position="1"/>
        <end position="54"/>
    </location>
</feature>
<organism evidence="2 3">
    <name type="scientific">Angiostrongylus cantonensis</name>
    <name type="common">Rat lungworm</name>
    <dbReference type="NCBI Taxonomy" id="6313"/>
    <lineage>
        <taxon>Eukaryota</taxon>
        <taxon>Metazoa</taxon>
        <taxon>Ecdysozoa</taxon>
        <taxon>Nematoda</taxon>
        <taxon>Chromadorea</taxon>
        <taxon>Rhabditida</taxon>
        <taxon>Rhabditina</taxon>
        <taxon>Rhabditomorpha</taxon>
        <taxon>Strongyloidea</taxon>
        <taxon>Metastrongylidae</taxon>
        <taxon>Angiostrongylus</taxon>
    </lineage>
</organism>
<sequence>MKCSNNSDCRLKPVFGFVEPSGSAQTEITRTREAPKEDKLVTQWATVPADATDA</sequence>
<dbReference type="InterPro" id="IPR008962">
    <property type="entry name" value="PapD-like_sf"/>
</dbReference>
<reference evidence="3" key="2">
    <citation type="submission" date="2017-02" db="UniProtKB">
        <authorList>
            <consortium name="WormBaseParasite"/>
        </authorList>
    </citation>
    <scope>IDENTIFICATION</scope>
</reference>
<name>A0A0K0D065_ANGCA</name>
<evidence type="ECO:0000259" key="1">
    <source>
        <dbReference type="PROSITE" id="PS50202"/>
    </source>
</evidence>
<evidence type="ECO:0000313" key="2">
    <source>
        <dbReference type="Proteomes" id="UP000035642"/>
    </source>
</evidence>
<accession>A0A0K0D065</accession>
<reference evidence="2" key="1">
    <citation type="submission" date="2012-09" db="EMBL/GenBank/DDBJ databases">
        <authorList>
            <person name="Martin A.A."/>
        </authorList>
    </citation>
    <scope>NUCLEOTIDE SEQUENCE</scope>
</reference>
<dbReference type="Proteomes" id="UP000035642">
    <property type="component" value="Unassembled WGS sequence"/>
</dbReference>